<feature type="compositionally biased region" description="Gly residues" evidence="1">
    <location>
        <begin position="395"/>
        <end position="405"/>
    </location>
</feature>
<feature type="domain" description="Reverse transcriptase" evidence="2">
    <location>
        <begin position="168"/>
        <end position="260"/>
    </location>
</feature>
<comment type="caution">
    <text evidence="3">The sequence shown here is derived from an EMBL/GenBank/DDBJ whole genome shotgun (WGS) entry which is preliminary data.</text>
</comment>
<dbReference type="InterPro" id="IPR000477">
    <property type="entry name" value="RT_dom"/>
</dbReference>
<feature type="region of interest" description="Disordered" evidence="1">
    <location>
        <begin position="332"/>
        <end position="374"/>
    </location>
</feature>
<keyword evidence="4" id="KW-1185">Reference proteome</keyword>
<reference evidence="3" key="1">
    <citation type="journal article" date="2022" name="bioRxiv">
        <title>Sequencing and chromosome-scale assembly of the giantPleurodeles waltlgenome.</title>
        <authorList>
            <person name="Brown T."/>
            <person name="Elewa A."/>
            <person name="Iarovenko S."/>
            <person name="Subramanian E."/>
            <person name="Araus A.J."/>
            <person name="Petzold A."/>
            <person name="Susuki M."/>
            <person name="Suzuki K.-i.T."/>
            <person name="Hayashi T."/>
            <person name="Toyoda A."/>
            <person name="Oliveira C."/>
            <person name="Osipova E."/>
            <person name="Leigh N.D."/>
            <person name="Simon A."/>
            <person name="Yun M.H."/>
        </authorList>
    </citation>
    <scope>NUCLEOTIDE SEQUENCE</scope>
    <source>
        <strain evidence="3">20211129_DDA</strain>
        <tissue evidence="3">Liver</tissue>
    </source>
</reference>
<evidence type="ECO:0000313" key="4">
    <source>
        <dbReference type="Proteomes" id="UP001066276"/>
    </source>
</evidence>
<proteinExistence type="predicted"/>
<evidence type="ECO:0000259" key="2">
    <source>
        <dbReference type="Pfam" id="PF00078"/>
    </source>
</evidence>
<dbReference type="Proteomes" id="UP001066276">
    <property type="component" value="Chromosome 8"/>
</dbReference>
<feature type="region of interest" description="Disordered" evidence="1">
    <location>
        <begin position="388"/>
        <end position="564"/>
    </location>
</feature>
<sequence>MNSSLLRRDVQEELRRTYIEWQGMKDTLHSTGEWWECVKGRIQDFLKNMVRKAARGRRKEFSILQQQLQELHRFQIQGWDIMHPLEEVKKELNEQFHDKSRRIIFRSKVENLEKGRNATPSSLGKYREGIVCDTKEDIRKVVTDFYGDLYSEKRSGEDQARKSYSPNACIRKNLIIRRILIPGDAKKKVKCALYMDDITLFCTDGKSIQSLLMACKVFGKASGAKINVDKSQAKLFGHWDLCNKPLPFPSDAGLVKILGVWFGGPGAAAKGWNEHLAKVEQKLEFWSLRHLSIEVKALVLKNDTLPLLQYVTRAWSLRASVAWASTPGIGAGRHRSLWTPKTPRQPKKPPLRGGTERRQNRNCQKPWKVTADPGELNKGAATLQEKRGLSRYGVRGKGNRAGGGRNPIFSGGAGRHRSSWTPKTLRQPKKPPLRGGTERCRNRNRQKPWKTTADPGELNEGAATLQDKCGLSRYGVRDKRNRAGGGRYGEGQERDNKKGTARGTLRGGENKRGGHNTGSTGKKRRQTGEREGEKNSKESYIRICEQRTDQKGKQENNKKGRKGQ</sequence>
<evidence type="ECO:0000313" key="3">
    <source>
        <dbReference type="EMBL" id="KAJ1115852.1"/>
    </source>
</evidence>
<evidence type="ECO:0000256" key="1">
    <source>
        <dbReference type="SAM" id="MobiDB-lite"/>
    </source>
</evidence>
<gene>
    <name evidence="3" type="ORF">NDU88_004074</name>
</gene>
<protein>
    <recommendedName>
        <fullName evidence="2">Reverse transcriptase domain-containing protein</fullName>
    </recommendedName>
</protein>
<feature type="compositionally biased region" description="Basic and acidic residues" evidence="1">
    <location>
        <begin position="526"/>
        <end position="558"/>
    </location>
</feature>
<accession>A0AAV7NL80</accession>
<dbReference type="Pfam" id="PF00078">
    <property type="entry name" value="RVT_1"/>
    <property type="match status" value="1"/>
</dbReference>
<organism evidence="3 4">
    <name type="scientific">Pleurodeles waltl</name>
    <name type="common">Iberian ribbed newt</name>
    <dbReference type="NCBI Taxonomy" id="8319"/>
    <lineage>
        <taxon>Eukaryota</taxon>
        <taxon>Metazoa</taxon>
        <taxon>Chordata</taxon>
        <taxon>Craniata</taxon>
        <taxon>Vertebrata</taxon>
        <taxon>Euteleostomi</taxon>
        <taxon>Amphibia</taxon>
        <taxon>Batrachia</taxon>
        <taxon>Caudata</taxon>
        <taxon>Salamandroidea</taxon>
        <taxon>Salamandridae</taxon>
        <taxon>Pleurodelinae</taxon>
        <taxon>Pleurodeles</taxon>
    </lineage>
</organism>
<dbReference type="AlphaFoldDB" id="A0AAV7NL80"/>
<dbReference type="EMBL" id="JANPWB010000012">
    <property type="protein sequence ID" value="KAJ1115852.1"/>
    <property type="molecule type" value="Genomic_DNA"/>
</dbReference>
<name>A0AAV7NL80_PLEWA</name>